<dbReference type="OrthoDB" id="5856503at2759"/>
<reference evidence="3" key="1">
    <citation type="submission" date="2017-10" db="EMBL/GenBank/DDBJ databases">
        <title>Rapid genome shrinkage in a self-fertile nematode reveals novel sperm competition proteins.</title>
        <authorList>
            <person name="Yin D."/>
            <person name="Schwarz E.M."/>
            <person name="Thomas C.G."/>
            <person name="Felde R.L."/>
            <person name="Korf I.F."/>
            <person name="Cutter A.D."/>
            <person name="Schartner C.M."/>
            <person name="Ralston E.J."/>
            <person name="Meyer B.J."/>
            <person name="Haag E.S."/>
        </authorList>
    </citation>
    <scope>NUCLEOTIDE SEQUENCE [LARGE SCALE GENOMIC DNA]</scope>
    <source>
        <strain evidence="3">JU1422</strain>
    </source>
</reference>
<sequence>MLGKIFLLLALVVAVSTLECVFEVVADPTSLNIQGGTDKCDAKDDYCLKVNINDIKAKGCSRTSHKIGGVGMVPIDCKESGCFDDGAVCCCKGNKCNEVSETSVMFSIVIIGAARFFL</sequence>
<dbReference type="Proteomes" id="UP000230233">
    <property type="component" value="Chromosome V"/>
</dbReference>
<feature type="signal peptide" evidence="1">
    <location>
        <begin position="1"/>
        <end position="17"/>
    </location>
</feature>
<keyword evidence="1" id="KW-0732">Signal</keyword>
<comment type="caution">
    <text evidence="2">The sequence shown here is derived from an EMBL/GenBank/DDBJ whole genome shotgun (WGS) entry which is preliminary data.</text>
</comment>
<evidence type="ECO:0000313" key="2">
    <source>
        <dbReference type="EMBL" id="PIC24606.1"/>
    </source>
</evidence>
<evidence type="ECO:0000313" key="3">
    <source>
        <dbReference type="Proteomes" id="UP000230233"/>
    </source>
</evidence>
<organism evidence="2 3">
    <name type="scientific">Caenorhabditis nigoni</name>
    <dbReference type="NCBI Taxonomy" id="1611254"/>
    <lineage>
        <taxon>Eukaryota</taxon>
        <taxon>Metazoa</taxon>
        <taxon>Ecdysozoa</taxon>
        <taxon>Nematoda</taxon>
        <taxon>Chromadorea</taxon>
        <taxon>Rhabditida</taxon>
        <taxon>Rhabditina</taxon>
        <taxon>Rhabditomorpha</taxon>
        <taxon>Rhabditoidea</taxon>
        <taxon>Rhabditidae</taxon>
        <taxon>Peloderinae</taxon>
        <taxon>Caenorhabditis</taxon>
    </lineage>
</organism>
<feature type="chain" id="PRO_5013875701" evidence="1">
    <location>
        <begin position="18"/>
        <end position="118"/>
    </location>
</feature>
<dbReference type="EMBL" id="PDUG01000005">
    <property type="protein sequence ID" value="PIC24606.1"/>
    <property type="molecule type" value="Genomic_DNA"/>
</dbReference>
<protein>
    <submittedName>
        <fullName evidence="2">Uncharacterized protein</fullName>
    </submittedName>
</protein>
<gene>
    <name evidence="2" type="primary">Cnig_chr_V.g17873</name>
    <name evidence="2" type="ORF">B9Z55_017873</name>
</gene>
<name>A0A2G5TC17_9PELO</name>
<evidence type="ECO:0000256" key="1">
    <source>
        <dbReference type="SAM" id="SignalP"/>
    </source>
</evidence>
<keyword evidence="3" id="KW-1185">Reference proteome</keyword>
<dbReference type="AlphaFoldDB" id="A0A2G5TC17"/>
<proteinExistence type="predicted"/>
<accession>A0A2G5TC17</accession>